<name>A0A8D9BRE3_9HEMI</name>
<reference evidence="1" key="1">
    <citation type="submission" date="2021-05" db="EMBL/GenBank/DDBJ databases">
        <authorList>
            <person name="Alioto T."/>
            <person name="Alioto T."/>
            <person name="Gomez Garrido J."/>
        </authorList>
    </citation>
    <scope>NUCLEOTIDE SEQUENCE</scope>
</reference>
<dbReference type="AlphaFoldDB" id="A0A8D9BRE3"/>
<sequence length="100" mass="11603">MNGCRFLGGRNFGLSHICVSQLTSSTSFSFNITVPFEIILMLSGFWLSGIEHFEELFLLLVVWQRAFRRNILTFVCRALCTMNNCFDFYLSGRVHFEVTF</sequence>
<accession>A0A8D9BRE3</accession>
<proteinExistence type="predicted"/>
<protein>
    <submittedName>
        <fullName evidence="1">Uncharacterized protein</fullName>
    </submittedName>
</protein>
<organism evidence="1">
    <name type="scientific">Cacopsylla melanoneura</name>
    <dbReference type="NCBI Taxonomy" id="428564"/>
    <lineage>
        <taxon>Eukaryota</taxon>
        <taxon>Metazoa</taxon>
        <taxon>Ecdysozoa</taxon>
        <taxon>Arthropoda</taxon>
        <taxon>Hexapoda</taxon>
        <taxon>Insecta</taxon>
        <taxon>Pterygota</taxon>
        <taxon>Neoptera</taxon>
        <taxon>Paraneoptera</taxon>
        <taxon>Hemiptera</taxon>
        <taxon>Sternorrhyncha</taxon>
        <taxon>Psylloidea</taxon>
        <taxon>Psyllidae</taxon>
        <taxon>Psyllinae</taxon>
        <taxon>Cacopsylla</taxon>
    </lineage>
</organism>
<dbReference type="EMBL" id="HBUF01669062">
    <property type="protein sequence ID" value="CAG6790189.1"/>
    <property type="molecule type" value="Transcribed_RNA"/>
</dbReference>
<evidence type="ECO:0000313" key="1">
    <source>
        <dbReference type="EMBL" id="CAG6790189.1"/>
    </source>
</evidence>